<name>A0ABP7IF53_9ACTN</name>
<organism evidence="2 3">
    <name type="scientific">Streptomyces coacervatus</name>
    <dbReference type="NCBI Taxonomy" id="647381"/>
    <lineage>
        <taxon>Bacteria</taxon>
        <taxon>Bacillati</taxon>
        <taxon>Actinomycetota</taxon>
        <taxon>Actinomycetes</taxon>
        <taxon>Kitasatosporales</taxon>
        <taxon>Streptomycetaceae</taxon>
        <taxon>Streptomyces</taxon>
    </lineage>
</organism>
<gene>
    <name evidence="2" type="ORF">GCM10022403_057680</name>
</gene>
<dbReference type="Proteomes" id="UP001501009">
    <property type="component" value="Unassembled WGS sequence"/>
</dbReference>
<keyword evidence="1" id="KW-0812">Transmembrane</keyword>
<keyword evidence="1" id="KW-1133">Transmembrane helix</keyword>
<dbReference type="EMBL" id="BAABDE010000023">
    <property type="protein sequence ID" value="GAA3816775.1"/>
    <property type="molecule type" value="Genomic_DNA"/>
</dbReference>
<evidence type="ECO:0000313" key="2">
    <source>
        <dbReference type="EMBL" id="GAA3816775.1"/>
    </source>
</evidence>
<protein>
    <submittedName>
        <fullName evidence="2">Uncharacterized protein</fullName>
    </submittedName>
</protein>
<feature type="transmembrane region" description="Helical" evidence="1">
    <location>
        <begin position="21"/>
        <end position="42"/>
    </location>
</feature>
<keyword evidence="1" id="KW-0472">Membrane</keyword>
<accession>A0ABP7IF53</accession>
<keyword evidence="3" id="KW-1185">Reference proteome</keyword>
<reference evidence="3" key="1">
    <citation type="journal article" date="2019" name="Int. J. Syst. Evol. Microbiol.">
        <title>The Global Catalogue of Microorganisms (GCM) 10K type strain sequencing project: providing services to taxonomists for standard genome sequencing and annotation.</title>
        <authorList>
            <consortium name="The Broad Institute Genomics Platform"/>
            <consortium name="The Broad Institute Genome Sequencing Center for Infectious Disease"/>
            <person name="Wu L."/>
            <person name="Ma J."/>
        </authorList>
    </citation>
    <scope>NUCLEOTIDE SEQUENCE [LARGE SCALE GENOMIC DNA]</scope>
    <source>
        <strain evidence="3">JCM 17138</strain>
    </source>
</reference>
<sequence length="73" mass="7834">MIRGDALKRRLNKSIRPRRPRAAAVGVFTGTTVAALLSTWPINVTVSLSPEPDTVVVGQADAQHPVCQATLTR</sequence>
<evidence type="ECO:0000313" key="3">
    <source>
        <dbReference type="Proteomes" id="UP001501009"/>
    </source>
</evidence>
<evidence type="ECO:0000256" key="1">
    <source>
        <dbReference type="SAM" id="Phobius"/>
    </source>
</evidence>
<proteinExistence type="predicted"/>
<comment type="caution">
    <text evidence="2">The sequence shown here is derived from an EMBL/GenBank/DDBJ whole genome shotgun (WGS) entry which is preliminary data.</text>
</comment>